<dbReference type="CDD" id="cd02022">
    <property type="entry name" value="DPCK"/>
    <property type="match status" value="1"/>
</dbReference>
<keyword evidence="2 3" id="KW-0067">ATP-binding</keyword>
<feature type="binding site" evidence="3">
    <location>
        <begin position="10"/>
        <end position="15"/>
    </location>
    <ligand>
        <name>ATP</name>
        <dbReference type="ChEBI" id="CHEBI:30616"/>
    </ligand>
</feature>
<dbReference type="PROSITE" id="PS51219">
    <property type="entry name" value="DPCK"/>
    <property type="match status" value="1"/>
</dbReference>
<dbReference type="PANTHER" id="PTHR10695:SF46">
    <property type="entry name" value="BIFUNCTIONAL COENZYME A SYNTHASE-RELATED"/>
    <property type="match status" value="1"/>
</dbReference>
<keyword evidence="3 5" id="KW-0808">Transferase</keyword>
<evidence type="ECO:0000256" key="4">
    <source>
        <dbReference type="NCBIfam" id="TIGR00152"/>
    </source>
</evidence>
<dbReference type="Proteomes" id="UP001597541">
    <property type="component" value="Unassembled WGS sequence"/>
</dbReference>
<organism evidence="5 6">
    <name type="scientific">Paenibacillus gansuensis</name>
    <dbReference type="NCBI Taxonomy" id="306542"/>
    <lineage>
        <taxon>Bacteria</taxon>
        <taxon>Bacillati</taxon>
        <taxon>Bacillota</taxon>
        <taxon>Bacilli</taxon>
        <taxon>Bacillales</taxon>
        <taxon>Paenibacillaceae</taxon>
        <taxon>Paenibacillus</taxon>
    </lineage>
</organism>
<proteinExistence type="inferred from homology"/>
<dbReference type="NCBIfam" id="TIGR00152">
    <property type="entry name" value="dephospho-CoA kinase"/>
    <property type="match status" value="1"/>
</dbReference>
<evidence type="ECO:0000313" key="5">
    <source>
        <dbReference type="EMBL" id="MFD2613347.1"/>
    </source>
</evidence>
<evidence type="ECO:0000256" key="3">
    <source>
        <dbReference type="HAMAP-Rule" id="MF_00376"/>
    </source>
</evidence>
<comment type="catalytic activity">
    <reaction evidence="3">
        <text>3'-dephospho-CoA + ATP = ADP + CoA + H(+)</text>
        <dbReference type="Rhea" id="RHEA:18245"/>
        <dbReference type="ChEBI" id="CHEBI:15378"/>
        <dbReference type="ChEBI" id="CHEBI:30616"/>
        <dbReference type="ChEBI" id="CHEBI:57287"/>
        <dbReference type="ChEBI" id="CHEBI:57328"/>
        <dbReference type="ChEBI" id="CHEBI:456216"/>
        <dbReference type="EC" id="2.7.1.24"/>
    </reaction>
</comment>
<name>A0ABW5PH71_9BACL</name>
<protein>
    <recommendedName>
        <fullName evidence="3 4">Dephospho-CoA kinase</fullName>
        <ecNumber evidence="3 4">2.7.1.24</ecNumber>
    </recommendedName>
    <alternativeName>
        <fullName evidence="3">Dephosphocoenzyme A kinase</fullName>
    </alternativeName>
</protein>
<keyword evidence="3 5" id="KW-0418">Kinase</keyword>
<dbReference type="HAMAP" id="MF_00376">
    <property type="entry name" value="Dephospho_CoA_kinase"/>
    <property type="match status" value="1"/>
</dbReference>
<dbReference type="Pfam" id="PF01121">
    <property type="entry name" value="CoaE"/>
    <property type="match status" value="1"/>
</dbReference>
<dbReference type="InterPro" id="IPR027417">
    <property type="entry name" value="P-loop_NTPase"/>
</dbReference>
<dbReference type="SUPFAM" id="SSF52540">
    <property type="entry name" value="P-loop containing nucleoside triphosphate hydrolases"/>
    <property type="match status" value="1"/>
</dbReference>
<dbReference type="RefSeq" id="WP_377603344.1">
    <property type="nucleotide sequence ID" value="NZ_JBHUME010000008.1"/>
</dbReference>
<dbReference type="GO" id="GO:0004140">
    <property type="term" value="F:dephospho-CoA kinase activity"/>
    <property type="evidence" value="ECO:0007669"/>
    <property type="project" value="UniProtKB-EC"/>
</dbReference>
<comment type="subcellular location">
    <subcellularLocation>
        <location evidence="3">Cytoplasm</location>
    </subcellularLocation>
</comment>
<evidence type="ECO:0000256" key="1">
    <source>
        <dbReference type="ARBA" id="ARBA00022741"/>
    </source>
</evidence>
<dbReference type="PANTHER" id="PTHR10695">
    <property type="entry name" value="DEPHOSPHO-COA KINASE-RELATED"/>
    <property type="match status" value="1"/>
</dbReference>
<dbReference type="Gene3D" id="3.40.50.300">
    <property type="entry name" value="P-loop containing nucleotide triphosphate hydrolases"/>
    <property type="match status" value="1"/>
</dbReference>
<dbReference type="EMBL" id="JBHUME010000008">
    <property type="protein sequence ID" value="MFD2613347.1"/>
    <property type="molecule type" value="Genomic_DNA"/>
</dbReference>
<sequence>MNIGLTGGIATGKSTVTALLAERGAFVIDADVIAREVVLPGSPVLEKVAERFGPGILQPDGSLHRKKLGEIIFADSQARKDLDGLLHPPIRALMRSRMEERERTHPEQLVVVDVPLLYESGLQGMFEEVLVVYVPRHIQKDRLMKRDKLSSEQAENRLNSQMDIEEKRLKADIWIDNSGNLEQTAEQVSRFWSEKGLV</sequence>
<keyword evidence="6" id="KW-1185">Reference proteome</keyword>
<comment type="caution">
    <text evidence="5">The sequence shown here is derived from an EMBL/GenBank/DDBJ whole genome shotgun (WGS) entry which is preliminary data.</text>
</comment>
<evidence type="ECO:0000313" key="6">
    <source>
        <dbReference type="Proteomes" id="UP001597541"/>
    </source>
</evidence>
<comment type="function">
    <text evidence="3">Catalyzes the phosphorylation of the 3'-hydroxyl group of dephosphocoenzyme A to form coenzyme A.</text>
</comment>
<reference evidence="6" key="1">
    <citation type="journal article" date="2019" name="Int. J. Syst. Evol. Microbiol.">
        <title>The Global Catalogue of Microorganisms (GCM) 10K type strain sequencing project: providing services to taxonomists for standard genome sequencing and annotation.</title>
        <authorList>
            <consortium name="The Broad Institute Genomics Platform"/>
            <consortium name="The Broad Institute Genome Sequencing Center for Infectious Disease"/>
            <person name="Wu L."/>
            <person name="Ma J."/>
        </authorList>
    </citation>
    <scope>NUCLEOTIDE SEQUENCE [LARGE SCALE GENOMIC DNA]</scope>
    <source>
        <strain evidence="6">KCTC 3950</strain>
    </source>
</reference>
<accession>A0ABW5PH71</accession>
<keyword evidence="3" id="KW-0173">Coenzyme A biosynthesis</keyword>
<gene>
    <name evidence="3 5" type="primary">coaE</name>
    <name evidence="5" type="ORF">ACFSUF_13030</name>
</gene>
<keyword evidence="3" id="KW-0963">Cytoplasm</keyword>
<dbReference type="EC" id="2.7.1.24" evidence="3 4"/>
<dbReference type="InterPro" id="IPR001977">
    <property type="entry name" value="Depp_CoAkinase"/>
</dbReference>
<comment type="pathway">
    <text evidence="3">Cofactor biosynthesis; coenzyme A biosynthesis; CoA from (R)-pantothenate: step 5/5.</text>
</comment>
<comment type="similarity">
    <text evidence="3">Belongs to the CoaE family.</text>
</comment>
<keyword evidence="1 3" id="KW-0547">Nucleotide-binding</keyword>
<evidence type="ECO:0000256" key="2">
    <source>
        <dbReference type="ARBA" id="ARBA00022840"/>
    </source>
</evidence>